<evidence type="ECO:0000256" key="1">
    <source>
        <dbReference type="SAM" id="Phobius"/>
    </source>
</evidence>
<proteinExistence type="predicted"/>
<protein>
    <submittedName>
        <fullName evidence="2">Uncharacterized protein</fullName>
    </submittedName>
</protein>
<accession>A0A1G5NQ93</accession>
<dbReference type="AlphaFoldDB" id="A0A1G5NQ93"/>
<keyword evidence="3" id="KW-1185">Reference proteome</keyword>
<feature type="transmembrane region" description="Helical" evidence="1">
    <location>
        <begin position="60"/>
        <end position="79"/>
    </location>
</feature>
<evidence type="ECO:0000313" key="2">
    <source>
        <dbReference type="EMBL" id="SCZ39515.1"/>
    </source>
</evidence>
<reference evidence="2 3" key="1">
    <citation type="submission" date="2016-10" db="EMBL/GenBank/DDBJ databases">
        <authorList>
            <person name="de Groot N.N."/>
        </authorList>
    </citation>
    <scope>NUCLEOTIDE SEQUENCE [LARGE SCALE GENOMIC DNA]</scope>
    <source>
        <strain evidence="2 3">DSM 2698</strain>
    </source>
</reference>
<keyword evidence="1" id="KW-0812">Transmembrane</keyword>
<organism evidence="2 3">
    <name type="scientific">Afifella marina DSM 2698</name>
    <dbReference type="NCBI Taxonomy" id="1120955"/>
    <lineage>
        <taxon>Bacteria</taxon>
        <taxon>Pseudomonadati</taxon>
        <taxon>Pseudomonadota</taxon>
        <taxon>Alphaproteobacteria</taxon>
        <taxon>Hyphomicrobiales</taxon>
        <taxon>Afifellaceae</taxon>
        <taxon>Afifella</taxon>
    </lineage>
</organism>
<keyword evidence="1" id="KW-1133">Transmembrane helix</keyword>
<name>A0A1G5NQ93_AFIMA</name>
<dbReference type="Proteomes" id="UP000199347">
    <property type="component" value="Unassembled WGS sequence"/>
</dbReference>
<feature type="transmembrane region" description="Helical" evidence="1">
    <location>
        <begin position="12"/>
        <end position="30"/>
    </location>
</feature>
<gene>
    <name evidence="2" type="ORF">SAMN03080610_02461</name>
</gene>
<dbReference type="EMBL" id="FMVW01000005">
    <property type="protein sequence ID" value="SCZ39515.1"/>
    <property type="molecule type" value="Genomic_DNA"/>
</dbReference>
<sequence>MFGKIISYPVYIFYWVMGTSGALVLALSYVNSNDHDGRFRNIYSYIISDPYALWAYEHRYIIVFVCLTMLIIWFNIKLIHERRKFYKTLENILSLKAKFDSLEGVLAENGNNTSELKEHIVSELTHIANINSVVFRDLTGHDCHFSLKTLSGNGSIGTAARSQWDSSNARDRVDSDLCSFDYRKNTAFFEIIEKKKYYFYSNHLILRWICRRYVNANRNWRRYYRACVVTPITSAQSINEINTKNTFGFACIDSKKAYFNNRISYLILTFSTSRCLDVMYRLSKKVRR</sequence>
<keyword evidence="1" id="KW-0472">Membrane</keyword>
<evidence type="ECO:0000313" key="3">
    <source>
        <dbReference type="Proteomes" id="UP000199347"/>
    </source>
</evidence>